<dbReference type="Proteomes" id="UP000054558">
    <property type="component" value="Unassembled WGS sequence"/>
</dbReference>
<dbReference type="InterPro" id="IPR042426">
    <property type="entry name" value="CDPF1"/>
</dbReference>
<protein>
    <recommendedName>
        <fullName evidence="2">Cysteine-rich DPF motif domain-containing protein 1</fullName>
    </recommendedName>
</protein>
<feature type="domain" description="Cysteine-rich DPF motif" evidence="3">
    <location>
        <begin position="9"/>
        <end position="100"/>
    </location>
</feature>
<evidence type="ECO:0000256" key="2">
    <source>
        <dbReference type="ARBA" id="ARBA00014801"/>
    </source>
</evidence>
<evidence type="ECO:0000259" key="3">
    <source>
        <dbReference type="Pfam" id="PF10170"/>
    </source>
</evidence>
<accession>A0A1Y1I4N5</accession>
<dbReference type="PRINTS" id="PR01995">
    <property type="entry name" value="UPF0595"/>
</dbReference>
<organism evidence="4 5">
    <name type="scientific">Klebsormidium nitens</name>
    <name type="common">Green alga</name>
    <name type="synonym">Ulothrix nitens</name>
    <dbReference type="NCBI Taxonomy" id="105231"/>
    <lineage>
        <taxon>Eukaryota</taxon>
        <taxon>Viridiplantae</taxon>
        <taxon>Streptophyta</taxon>
        <taxon>Klebsormidiophyceae</taxon>
        <taxon>Klebsormidiales</taxon>
        <taxon>Klebsormidiaceae</taxon>
        <taxon>Klebsormidium</taxon>
    </lineage>
</organism>
<sequence length="105" mass="11596">MSKASGGKFRCTQCALEVPFEHFGRRPPFGEGVVFLEDAYTRRDPFSSKATPLFLGGVCKICSKTVCRMQSCSIFYSSRFCVECASQNIEAFPAEVQKDVVIPAP</sequence>
<dbReference type="OMA" id="CDMHELV"/>
<dbReference type="PANTHER" id="PTHR31849:SF1">
    <property type="entry name" value="CYSTEINE-RICH DPF MOTIF DOMAIN-CONTAINING PROTEIN 1"/>
    <property type="match status" value="1"/>
</dbReference>
<evidence type="ECO:0000313" key="5">
    <source>
        <dbReference type="Proteomes" id="UP000054558"/>
    </source>
</evidence>
<dbReference type="Pfam" id="PF10170">
    <property type="entry name" value="C6_DPF"/>
    <property type="match status" value="1"/>
</dbReference>
<name>A0A1Y1I4N5_KLENI</name>
<evidence type="ECO:0000313" key="4">
    <source>
        <dbReference type="EMBL" id="GAQ85900.1"/>
    </source>
</evidence>
<dbReference type="InterPro" id="IPR018785">
    <property type="entry name" value="CDPF1_dom"/>
</dbReference>
<dbReference type="OrthoDB" id="191995at2759"/>
<evidence type="ECO:0000256" key="1">
    <source>
        <dbReference type="ARBA" id="ARBA00007917"/>
    </source>
</evidence>
<dbReference type="PANTHER" id="PTHR31849">
    <property type="entry name" value="CYSTEINE-RICH PDF MOTIF DOMAIN-CONTAINING PROTEIN 1"/>
    <property type="match status" value="1"/>
</dbReference>
<reference evidence="4 5" key="1">
    <citation type="journal article" date="2014" name="Nat. Commun.">
        <title>Klebsormidium flaccidum genome reveals primary factors for plant terrestrial adaptation.</title>
        <authorList>
            <person name="Hori K."/>
            <person name="Maruyama F."/>
            <person name="Fujisawa T."/>
            <person name="Togashi T."/>
            <person name="Yamamoto N."/>
            <person name="Seo M."/>
            <person name="Sato S."/>
            <person name="Yamada T."/>
            <person name="Mori H."/>
            <person name="Tajima N."/>
            <person name="Moriyama T."/>
            <person name="Ikeuchi M."/>
            <person name="Watanabe M."/>
            <person name="Wada H."/>
            <person name="Kobayashi K."/>
            <person name="Saito M."/>
            <person name="Masuda T."/>
            <person name="Sasaki-Sekimoto Y."/>
            <person name="Mashiguchi K."/>
            <person name="Awai K."/>
            <person name="Shimojima M."/>
            <person name="Masuda S."/>
            <person name="Iwai M."/>
            <person name="Nobusawa T."/>
            <person name="Narise T."/>
            <person name="Kondo S."/>
            <person name="Saito H."/>
            <person name="Sato R."/>
            <person name="Murakawa M."/>
            <person name="Ihara Y."/>
            <person name="Oshima-Yamada Y."/>
            <person name="Ohtaka K."/>
            <person name="Satoh M."/>
            <person name="Sonobe K."/>
            <person name="Ishii M."/>
            <person name="Ohtani R."/>
            <person name="Kanamori-Sato M."/>
            <person name="Honoki R."/>
            <person name="Miyazaki D."/>
            <person name="Mochizuki H."/>
            <person name="Umetsu J."/>
            <person name="Higashi K."/>
            <person name="Shibata D."/>
            <person name="Kamiya Y."/>
            <person name="Sato N."/>
            <person name="Nakamura Y."/>
            <person name="Tabata S."/>
            <person name="Ida S."/>
            <person name="Kurokawa K."/>
            <person name="Ohta H."/>
        </authorList>
    </citation>
    <scope>NUCLEOTIDE SEQUENCE [LARGE SCALE GENOMIC DNA]</scope>
    <source>
        <strain evidence="4 5">NIES-2285</strain>
    </source>
</reference>
<dbReference type="EMBL" id="DF237209">
    <property type="protein sequence ID" value="GAQ85900.1"/>
    <property type="molecule type" value="Genomic_DNA"/>
</dbReference>
<proteinExistence type="inferred from homology"/>
<dbReference type="AlphaFoldDB" id="A0A1Y1I4N5"/>
<gene>
    <name evidence="4" type="ORF">KFL_002600080</name>
</gene>
<keyword evidence="5" id="KW-1185">Reference proteome</keyword>
<comment type="similarity">
    <text evidence="1">Belongs to the CDPF1 family.</text>
</comment>